<keyword evidence="1" id="KW-0862">Zinc</keyword>
<dbReference type="GO" id="GO:0005737">
    <property type="term" value="C:cytoplasm"/>
    <property type="evidence" value="ECO:0007669"/>
    <property type="project" value="TreeGrafter"/>
</dbReference>
<dbReference type="PANTHER" id="PTHR24007:SF7">
    <property type="entry name" value="BRCA1-ASSOCIATED PROTEIN"/>
    <property type="match status" value="1"/>
</dbReference>
<sequence length="852" mass="92207">MELQATMALDRDAVNTVTLRLLPPSTAPTSATCWLLLHTIPITASLSRTLSRLVSIEEAAMSQPLPELTSSSATVTAAAVLPTRLADMGTARGSASRHTTEQPSPSSSPNSSGHTSLDASFARMQAAGCVELVRVGYIVSEIHAYCILLKCHSPPQAVRMKAALEEGAALGVTAPVEFVSDARPVTITRRTFAEAGVHEHVPSQADARTDEQRSDGATGDASHPRAAPTPAAPPPFPQQEQQQGRPASGDGNDHACAAFDGSSAAGETAPVQRWRTGVHSMPLLDAATMIFPVRDNDDVADDEGGFDADDRSHDGRPVPSLRRSAYETTQQQDSSSASNQRYRSQLHSPYQPILHRPSGDQALSPPSSPPFRSQKSPVPASTAATAAGVVTPPMAGAARARGAMTGLRGAAPPPPPHSRLTAASTASRASPSPPYAQSNQHTHTPLHLPMSCGGDACTTPQRLDGSTAKNHRADMSWKGGHAAEGLLPTAGGCLSGEFCAICQVDPLRSAARVTTLCQHSFHLHCYAQLPSGSAECPLCRFSVYDLLNDARCEVCGTYEDLWVCLICGHIACGRARRDHQQQHYRSSGHSCSWQSSTNRIWNLSSRMFLHQEVALLLDGAEEAQPVPDGHHTSAPAADGDGGELDPLRHMSWAEPFESDLQEALNESKEEAVARYYTEALGQLAEEQRRYYEPRLANLRSRRERQRWRADALKTEEQVRRSLEEHEMGSQNAERQQQGAQAPPLYASVYGVVREERRQRRRVLAEYAPAMVSILQLAQRAYTTLYNSLKSTRDDAQQQVLLRSHFNSGLVAQMELVQQRTHEAAKKGERSTQAKRAEEAALQRSVEEALSAL</sequence>
<reference evidence="5 6" key="1">
    <citation type="journal article" date="2015" name="PLoS Pathog.">
        <title>Leptomonas seymouri: Adaptations to the Dixenous Life Cycle Analyzed by Genome Sequencing, Transcriptome Profiling and Co-infection with Leishmania donovani.</title>
        <authorList>
            <person name="Kraeva N."/>
            <person name="Butenko A."/>
            <person name="Hlavacova J."/>
            <person name="Kostygov A."/>
            <person name="Myskova J."/>
            <person name="Grybchuk D."/>
            <person name="Lestinova T."/>
            <person name="Votypka J."/>
            <person name="Volf P."/>
            <person name="Opperdoes F."/>
            <person name="Flegontov P."/>
            <person name="Lukes J."/>
            <person name="Yurchenko V."/>
        </authorList>
    </citation>
    <scope>NUCLEOTIDE SEQUENCE [LARGE SCALE GENOMIC DNA]</scope>
    <source>
        <strain evidence="5 6">ATCC 30220</strain>
    </source>
</reference>
<feature type="region of interest" description="Disordered" evidence="2">
    <location>
        <begin position="194"/>
        <end position="268"/>
    </location>
</feature>
<keyword evidence="1" id="KW-0863">Zinc-finger</keyword>
<dbReference type="OrthoDB" id="273556at2759"/>
<feature type="domain" description="RING-type" evidence="3">
    <location>
        <begin position="499"/>
        <end position="540"/>
    </location>
</feature>
<dbReference type="Pfam" id="PF13639">
    <property type="entry name" value="zf-RING_2"/>
    <property type="match status" value="1"/>
</dbReference>
<dbReference type="Gene3D" id="3.30.40.10">
    <property type="entry name" value="Zinc/RING finger domain, C3HC4 (zinc finger)"/>
    <property type="match status" value="2"/>
</dbReference>
<dbReference type="SMART" id="SM00290">
    <property type="entry name" value="ZnF_UBP"/>
    <property type="match status" value="1"/>
</dbReference>
<name>A0A0N0P2L0_LEPSE</name>
<evidence type="ECO:0000256" key="1">
    <source>
        <dbReference type="PROSITE-ProRule" id="PRU00502"/>
    </source>
</evidence>
<dbReference type="SUPFAM" id="SSF57850">
    <property type="entry name" value="RING/U-box"/>
    <property type="match status" value="2"/>
</dbReference>
<feature type="compositionally biased region" description="Polar residues" evidence="2">
    <location>
        <begin position="326"/>
        <end position="348"/>
    </location>
</feature>
<dbReference type="GO" id="GO:0061630">
    <property type="term" value="F:ubiquitin protein ligase activity"/>
    <property type="evidence" value="ECO:0007669"/>
    <property type="project" value="TreeGrafter"/>
</dbReference>
<feature type="region of interest" description="Disordered" evidence="2">
    <location>
        <begin position="820"/>
        <end position="852"/>
    </location>
</feature>
<keyword evidence="6" id="KW-1185">Reference proteome</keyword>
<feature type="compositionally biased region" description="Low complexity" evidence="2">
    <location>
        <begin position="422"/>
        <end position="438"/>
    </location>
</feature>
<feature type="region of interest" description="Disordered" evidence="2">
    <location>
        <begin position="713"/>
        <end position="740"/>
    </location>
</feature>
<dbReference type="GO" id="GO:0008270">
    <property type="term" value="F:zinc ion binding"/>
    <property type="evidence" value="ECO:0007669"/>
    <property type="project" value="UniProtKB-KW"/>
</dbReference>
<feature type="compositionally biased region" description="Low complexity" evidence="2">
    <location>
        <begin position="238"/>
        <end position="247"/>
    </location>
</feature>
<feature type="region of interest" description="Disordered" evidence="2">
    <location>
        <begin position="623"/>
        <end position="643"/>
    </location>
</feature>
<dbReference type="Proteomes" id="UP000038009">
    <property type="component" value="Unassembled WGS sequence"/>
</dbReference>
<evidence type="ECO:0000313" key="6">
    <source>
        <dbReference type="Proteomes" id="UP000038009"/>
    </source>
</evidence>
<dbReference type="GO" id="GO:0007265">
    <property type="term" value="P:Ras protein signal transduction"/>
    <property type="evidence" value="ECO:0007669"/>
    <property type="project" value="TreeGrafter"/>
</dbReference>
<dbReference type="PROSITE" id="PS50271">
    <property type="entry name" value="ZF_UBP"/>
    <property type="match status" value="1"/>
</dbReference>
<evidence type="ECO:0000259" key="3">
    <source>
        <dbReference type="PROSITE" id="PS50089"/>
    </source>
</evidence>
<feature type="region of interest" description="Disordered" evidence="2">
    <location>
        <begin position="405"/>
        <end position="448"/>
    </location>
</feature>
<dbReference type="PROSITE" id="PS50089">
    <property type="entry name" value="ZF_RING_2"/>
    <property type="match status" value="1"/>
</dbReference>
<dbReference type="AlphaFoldDB" id="A0A0N0P2L0"/>
<dbReference type="InterPro" id="IPR001841">
    <property type="entry name" value="Znf_RING"/>
</dbReference>
<feature type="domain" description="UBP-type" evidence="4">
    <location>
        <begin position="518"/>
        <end position="630"/>
    </location>
</feature>
<keyword evidence="1" id="KW-0479">Metal-binding</keyword>
<dbReference type="SMART" id="SM00184">
    <property type="entry name" value="RING"/>
    <property type="match status" value="1"/>
</dbReference>
<feature type="compositionally biased region" description="Basic and acidic residues" evidence="2">
    <location>
        <begin position="196"/>
        <end position="214"/>
    </location>
</feature>
<organism evidence="5 6">
    <name type="scientific">Leptomonas seymouri</name>
    <dbReference type="NCBI Taxonomy" id="5684"/>
    <lineage>
        <taxon>Eukaryota</taxon>
        <taxon>Discoba</taxon>
        <taxon>Euglenozoa</taxon>
        <taxon>Kinetoplastea</taxon>
        <taxon>Metakinetoplastina</taxon>
        <taxon>Trypanosomatida</taxon>
        <taxon>Trypanosomatidae</taxon>
        <taxon>Leishmaniinae</taxon>
        <taxon>Leptomonas</taxon>
    </lineage>
</organism>
<feature type="compositionally biased region" description="Low complexity" evidence="2">
    <location>
        <begin position="103"/>
        <end position="112"/>
    </location>
</feature>
<feature type="compositionally biased region" description="Basic and acidic residues" evidence="2">
    <location>
        <begin position="820"/>
        <end position="846"/>
    </location>
</feature>
<protein>
    <submittedName>
        <fullName evidence="5">Uncharacterized protein</fullName>
    </submittedName>
</protein>
<dbReference type="PANTHER" id="PTHR24007">
    <property type="entry name" value="BRCA1-ASSOCIATED PROTEIN"/>
    <property type="match status" value="1"/>
</dbReference>
<feature type="compositionally biased region" description="Basic and acidic residues" evidence="2">
    <location>
        <begin position="713"/>
        <end position="727"/>
    </location>
</feature>
<dbReference type="GO" id="GO:0016567">
    <property type="term" value="P:protein ubiquitination"/>
    <property type="evidence" value="ECO:0007669"/>
    <property type="project" value="TreeGrafter"/>
</dbReference>
<accession>A0A0N0P2L0</accession>
<dbReference type="InterPro" id="IPR013083">
    <property type="entry name" value="Znf_RING/FYVE/PHD"/>
</dbReference>
<feature type="region of interest" description="Disordered" evidence="2">
    <location>
        <begin position="300"/>
        <end position="385"/>
    </location>
</feature>
<evidence type="ECO:0000313" key="5">
    <source>
        <dbReference type="EMBL" id="KPI83076.1"/>
    </source>
</evidence>
<dbReference type="Pfam" id="PF02148">
    <property type="entry name" value="zf-UBP"/>
    <property type="match status" value="1"/>
</dbReference>
<dbReference type="VEuPathDB" id="TriTrypDB:Lsey_0443_0020"/>
<evidence type="ECO:0000256" key="2">
    <source>
        <dbReference type="SAM" id="MobiDB-lite"/>
    </source>
</evidence>
<feature type="region of interest" description="Disordered" evidence="2">
    <location>
        <begin position="89"/>
        <end position="116"/>
    </location>
</feature>
<dbReference type="CDD" id="cd16448">
    <property type="entry name" value="RING-H2"/>
    <property type="match status" value="1"/>
</dbReference>
<evidence type="ECO:0000259" key="4">
    <source>
        <dbReference type="PROSITE" id="PS50271"/>
    </source>
</evidence>
<proteinExistence type="predicted"/>
<dbReference type="InterPro" id="IPR001607">
    <property type="entry name" value="Znf_UBP"/>
</dbReference>
<comment type="caution">
    <text evidence="5">The sequence shown here is derived from an EMBL/GenBank/DDBJ whole genome shotgun (WGS) entry which is preliminary data.</text>
</comment>
<gene>
    <name evidence="5" type="ORF">ABL78_7899</name>
</gene>
<feature type="compositionally biased region" description="Polar residues" evidence="2">
    <location>
        <begin position="728"/>
        <end position="739"/>
    </location>
</feature>
<dbReference type="OMA" id="SGHSCSW"/>
<dbReference type="EMBL" id="LJSK01000443">
    <property type="protein sequence ID" value="KPI83076.1"/>
    <property type="molecule type" value="Genomic_DNA"/>
</dbReference>